<comment type="caution">
    <text evidence="2">The sequence shown here is derived from an EMBL/GenBank/DDBJ whole genome shotgun (WGS) entry which is preliminary data.</text>
</comment>
<protein>
    <recommendedName>
        <fullName evidence="1">PIN domain-containing protein</fullName>
    </recommendedName>
</protein>
<name>A0A0F9WI14_9ZZZZ</name>
<dbReference type="SUPFAM" id="SSF88723">
    <property type="entry name" value="PIN domain-like"/>
    <property type="match status" value="1"/>
</dbReference>
<dbReference type="Gene3D" id="3.40.50.1010">
    <property type="entry name" value="5'-nuclease"/>
    <property type="match status" value="1"/>
</dbReference>
<reference evidence="2" key="1">
    <citation type="journal article" date="2015" name="Nature">
        <title>Complex archaea that bridge the gap between prokaryotes and eukaryotes.</title>
        <authorList>
            <person name="Spang A."/>
            <person name="Saw J.H."/>
            <person name="Jorgensen S.L."/>
            <person name="Zaremba-Niedzwiedzka K."/>
            <person name="Martijn J."/>
            <person name="Lind A.E."/>
            <person name="van Eijk R."/>
            <person name="Schleper C."/>
            <person name="Guy L."/>
            <person name="Ettema T.J."/>
        </authorList>
    </citation>
    <scope>NUCLEOTIDE SEQUENCE</scope>
</reference>
<dbReference type="InterPro" id="IPR002716">
    <property type="entry name" value="PIN_dom"/>
</dbReference>
<evidence type="ECO:0000259" key="1">
    <source>
        <dbReference type="Pfam" id="PF01850"/>
    </source>
</evidence>
<dbReference type="CDD" id="cd18683">
    <property type="entry name" value="PIN_VapC-like"/>
    <property type="match status" value="1"/>
</dbReference>
<sequence length="134" mass="14837">MTTRIGVDTNVLLRLFLTDDSDQFEASKKFFAASSKGQAIFVNQLVLVEFAWTLRSRYRLSADQILNVIEQISQRADVEIENAALVGSALDMAREGVGFSDALITARNTHHGCENTVTFDKRAAKVIPSMKLLS</sequence>
<gene>
    <name evidence="2" type="ORF">LCGC14_0277190</name>
</gene>
<feature type="domain" description="PIN" evidence="1">
    <location>
        <begin position="7"/>
        <end position="126"/>
    </location>
</feature>
<dbReference type="Pfam" id="PF01850">
    <property type="entry name" value="PIN"/>
    <property type="match status" value="1"/>
</dbReference>
<dbReference type="PANTHER" id="PTHR39664:SF2">
    <property type="entry name" value="NUCLEIC ACID-BINDING PROTEIN, CONTAINING PIN DOMAIN-RELATED"/>
    <property type="match status" value="1"/>
</dbReference>
<evidence type="ECO:0000313" key="2">
    <source>
        <dbReference type="EMBL" id="KKN85591.1"/>
    </source>
</evidence>
<dbReference type="InterPro" id="IPR029060">
    <property type="entry name" value="PIN-like_dom_sf"/>
</dbReference>
<dbReference type="EMBL" id="LAZR01000157">
    <property type="protein sequence ID" value="KKN85591.1"/>
    <property type="molecule type" value="Genomic_DNA"/>
</dbReference>
<organism evidence="2">
    <name type="scientific">marine sediment metagenome</name>
    <dbReference type="NCBI Taxonomy" id="412755"/>
    <lineage>
        <taxon>unclassified sequences</taxon>
        <taxon>metagenomes</taxon>
        <taxon>ecological metagenomes</taxon>
    </lineage>
</organism>
<proteinExistence type="predicted"/>
<dbReference type="AlphaFoldDB" id="A0A0F9WI14"/>
<accession>A0A0F9WI14</accession>
<dbReference type="PANTHER" id="PTHR39664">
    <property type="match status" value="1"/>
</dbReference>